<feature type="transmembrane region" description="Helical" evidence="1">
    <location>
        <begin position="205"/>
        <end position="236"/>
    </location>
</feature>
<evidence type="ECO:0000256" key="1">
    <source>
        <dbReference type="SAM" id="Phobius"/>
    </source>
</evidence>
<feature type="transmembrane region" description="Helical" evidence="1">
    <location>
        <begin position="104"/>
        <end position="124"/>
    </location>
</feature>
<sequence length="374" mass="40599">MSSPADIEVAGVPAWMAEEQIAAPSSSNYTGNNNNNNNNGEVLPDWSVDNGPVAIGVPVLVDQEITTNAPPTTNTNTGSSNAEIASQKTWNEYFRESFTRDGRLLIITLLIIICMNIPIIKWILYPFTIFSTWIHELCHGLAAILTGGSISKIMIYPDTSGLAYTSANPNRRGFIASAGYQGTAIIGCLLLLFRRTKRGPRTGTMIIAVMMILSACIWIRNVFGFIFIFIFGILLVGSAWKLPSTYIKNVYIILAVTCTLNAITSVKDLFGSNYVVNGTTSSTDAHTMSDVVGGSYTLWAVLWLFLAIICTFIGILFAIPGPDEVADFTCCGICQDYGCFKLCNYPGQRCTKRMFGRGENAVTTTTTSSTTTGP</sequence>
<dbReference type="EMBL" id="KV784370">
    <property type="protein sequence ID" value="OEU10762.1"/>
    <property type="molecule type" value="Genomic_DNA"/>
</dbReference>
<dbReference type="Proteomes" id="UP000095751">
    <property type="component" value="Unassembled WGS sequence"/>
</dbReference>
<dbReference type="InterPro" id="IPR049500">
    <property type="entry name" value="Peptidase_M50B-like"/>
</dbReference>
<dbReference type="PANTHER" id="PTHR33979">
    <property type="entry name" value="OS02G0221600 PROTEIN"/>
    <property type="match status" value="1"/>
</dbReference>
<accession>A0A1E7EXW8</accession>
<keyword evidence="3" id="KW-1185">Reference proteome</keyword>
<dbReference type="KEGG" id="fcy:FRACYDRAFT_246629"/>
<evidence type="ECO:0000313" key="2">
    <source>
        <dbReference type="EMBL" id="OEU10762.1"/>
    </source>
</evidence>
<organism evidence="2 3">
    <name type="scientific">Fragilariopsis cylindrus CCMP1102</name>
    <dbReference type="NCBI Taxonomy" id="635003"/>
    <lineage>
        <taxon>Eukaryota</taxon>
        <taxon>Sar</taxon>
        <taxon>Stramenopiles</taxon>
        <taxon>Ochrophyta</taxon>
        <taxon>Bacillariophyta</taxon>
        <taxon>Bacillariophyceae</taxon>
        <taxon>Bacillariophycidae</taxon>
        <taxon>Bacillariales</taxon>
        <taxon>Bacillariaceae</taxon>
        <taxon>Fragilariopsis</taxon>
    </lineage>
</organism>
<evidence type="ECO:0000313" key="3">
    <source>
        <dbReference type="Proteomes" id="UP000095751"/>
    </source>
</evidence>
<dbReference type="InParanoid" id="A0A1E7EXW8"/>
<feature type="transmembrane region" description="Helical" evidence="1">
    <location>
        <begin position="296"/>
        <end position="319"/>
    </location>
</feature>
<dbReference type="OrthoDB" id="40823at2759"/>
<dbReference type="AlphaFoldDB" id="A0A1E7EXW8"/>
<reference evidence="2 3" key="1">
    <citation type="submission" date="2016-09" db="EMBL/GenBank/DDBJ databases">
        <title>Extensive genetic diversity and differential bi-allelic expression allows diatom success in the polar Southern Ocean.</title>
        <authorList>
            <consortium name="DOE Joint Genome Institute"/>
            <person name="Mock T."/>
            <person name="Otillar R.P."/>
            <person name="Strauss J."/>
            <person name="Dupont C."/>
            <person name="Frickenhaus S."/>
            <person name="Maumus F."/>
            <person name="Mcmullan M."/>
            <person name="Sanges R."/>
            <person name="Schmutz J."/>
            <person name="Toseland A."/>
            <person name="Valas R."/>
            <person name="Veluchamy A."/>
            <person name="Ward B.J."/>
            <person name="Allen A."/>
            <person name="Barry K."/>
            <person name="Falciatore A."/>
            <person name="Ferrante M."/>
            <person name="Fortunato A.E."/>
            <person name="Gloeckner G."/>
            <person name="Gruber A."/>
            <person name="Hipkin R."/>
            <person name="Janech M."/>
            <person name="Kroth P."/>
            <person name="Leese F."/>
            <person name="Lindquist E."/>
            <person name="Lyon B.R."/>
            <person name="Martin J."/>
            <person name="Mayer C."/>
            <person name="Parker M."/>
            <person name="Quesneville H."/>
            <person name="Raymond J."/>
            <person name="Uhlig C."/>
            <person name="Valentin K.U."/>
            <person name="Worden A.Z."/>
            <person name="Armbrust E.V."/>
            <person name="Bowler C."/>
            <person name="Green B."/>
            <person name="Moulton V."/>
            <person name="Van Oosterhout C."/>
            <person name="Grigoriev I."/>
        </authorList>
    </citation>
    <scope>NUCLEOTIDE SEQUENCE [LARGE SCALE GENOMIC DNA]</scope>
    <source>
        <strain evidence="2 3">CCMP1102</strain>
    </source>
</reference>
<proteinExistence type="predicted"/>
<dbReference type="PANTHER" id="PTHR33979:SF2">
    <property type="entry name" value="PEPTIDASE M50B-LIKE-DOMAIN-CONTAINING PROTEIN"/>
    <property type="match status" value="1"/>
</dbReference>
<keyword evidence="1" id="KW-0812">Transmembrane</keyword>
<dbReference type="Pfam" id="PF13398">
    <property type="entry name" value="Peptidase_M50B"/>
    <property type="match status" value="1"/>
</dbReference>
<name>A0A1E7EXW8_9STRA</name>
<feature type="transmembrane region" description="Helical" evidence="1">
    <location>
        <begin position="174"/>
        <end position="193"/>
    </location>
</feature>
<keyword evidence="1" id="KW-1133">Transmembrane helix</keyword>
<protein>
    <recommendedName>
        <fullName evidence="4">Peptidase M50B-like-domain-containing protein</fullName>
    </recommendedName>
</protein>
<keyword evidence="1" id="KW-0472">Membrane</keyword>
<evidence type="ECO:0008006" key="4">
    <source>
        <dbReference type="Google" id="ProtNLM"/>
    </source>
</evidence>
<gene>
    <name evidence="2" type="ORF">FRACYDRAFT_246629</name>
</gene>